<dbReference type="EMBL" id="QEFD01000235">
    <property type="protein sequence ID" value="PVU74017.1"/>
    <property type="molecule type" value="Genomic_DNA"/>
</dbReference>
<keyword evidence="2" id="KW-0808">Transferase</keyword>
<feature type="transmembrane region" description="Helical" evidence="1">
    <location>
        <begin position="197"/>
        <end position="215"/>
    </location>
</feature>
<comment type="caution">
    <text evidence="2">The sequence shown here is derived from an EMBL/GenBank/DDBJ whole genome shotgun (WGS) entry which is preliminary data.</text>
</comment>
<evidence type="ECO:0000256" key="1">
    <source>
        <dbReference type="SAM" id="Phobius"/>
    </source>
</evidence>
<evidence type="ECO:0000313" key="3">
    <source>
        <dbReference type="Proteomes" id="UP000245638"/>
    </source>
</evidence>
<feature type="transmembrane region" description="Helical" evidence="1">
    <location>
        <begin position="125"/>
        <end position="144"/>
    </location>
</feature>
<evidence type="ECO:0000313" key="2">
    <source>
        <dbReference type="EMBL" id="PVU74017.1"/>
    </source>
</evidence>
<protein>
    <submittedName>
        <fullName evidence="2">Phosphatidate cytidylyltransferase</fullName>
    </submittedName>
</protein>
<dbReference type="Proteomes" id="UP000245638">
    <property type="component" value="Unassembled WGS sequence"/>
</dbReference>
<feature type="transmembrane region" description="Helical" evidence="1">
    <location>
        <begin position="47"/>
        <end position="76"/>
    </location>
</feature>
<name>A0A2T9X1Q7_9CREN</name>
<feature type="transmembrane region" description="Helical" evidence="1">
    <location>
        <begin position="156"/>
        <end position="185"/>
    </location>
</feature>
<dbReference type="GO" id="GO:0016779">
    <property type="term" value="F:nucleotidyltransferase activity"/>
    <property type="evidence" value="ECO:0007669"/>
    <property type="project" value="UniProtKB-KW"/>
</dbReference>
<reference evidence="2 3" key="1">
    <citation type="journal article" date="2015" name="Appl. Environ. Microbiol.">
        <title>Nanoarchaeota, Their Sulfolobales Host, and Nanoarchaeota Virus Distribution across Yellowstone National Park Hot Springs.</title>
        <authorList>
            <person name="Munson-McGee J.H."/>
            <person name="Field E.K."/>
            <person name="Bateson M."/>
            <person name="Rooney C."/>
            <person name="Stepanauskas R."/>
            <person name="Young M.J."/>
        </authorList>
    </citation>
    <scope>NUCLEOTIDE SEQUENCE [LARGE SCALE GENOMIC DNA]</scope>
    <source>
        <strain evidence="2">SCGC AC-742_N10</strain>
    </source>
</reference>
<keyword evidence="1" id="KW-0812">Transmembrane</keyword>
<feature type="transmembrane region" description="Helical" evidence="1">
    <location>
        <begin position="96"/>
        <end position="113"/>
    </location>
</feature>
<keyword evidence="1" id="KW-0472">Membrane</keyword>
<feature type="transmembrane region" description="Helical" evidence="1">
    <location>
        <begin position="6"/>
        <end position="26"/>
    </location>
</feature>
<dbReference type="AlphaFoldDB" id="A0A2T9X1Q7"/>
<sequence length="217" mass="24905">MFVTLTDIAWAIVLTIWVMIVTLYISKYVARKTTIYVARKTIHILGGGLVAVVSPFVFSSPLLPIILSYLLTAYLIFHRERQPLNWFQDKENRGEVWFTFSFGTILLLSWILIRNFWDPGSRDIYVALLPLFYMSFGDGVTGLIRNYVYKRRVKGWWGSLGMFIVSSLLGYYFLSIPGLISGILATIVERIGKVDDNILVPFVPFIFLYITVVLLNL</sequence>
<keyword evidence="2" id="KW-0548">Nucleotidyltransferase</keyword>
<organism evidence="2 3">
    <name type="scientific">Acidianus hospitalis</name>
    <dbReference type="NCBI Taxonomy" id="563177"/>
    <lineage>
        <taxon>Archaea</taxon>
        <taxon>Thermoproteota</taxon>
        <taxon>Thermoprotei</taxon>
        <taxon>Sulfolobales</taxon>
        <taxon>Sulfolobaceae</taxon>
        <taxon>Acidianus</taxon>
    </lineage>
</organism>
<proteinExistence type="predicted"/>
<keyword evidence="1" id="KW-1133">Transmembrane helix</keyword>
<accession>A0A2T9X1Q7</accession>
<gene>
    <name evidence="2" type="ORF">DDW13_09210</name>
</gene>